<organism evidence="7 8">
    <name type="scientific">Babesia caballi</name>
    <dbReference type="NCBI Taxonomy" id="5871"/>
    <lineage>
        <taxon>Eukaryota</taxon>
        <taxon>Sar</taxon>
        <taxon>Alveolata</taxon>
        <taxon>Apicomplexa</taxon>
        <taxon>Aconoidasida</taxon>
        <taxon>Piroplasmida</taxon>
        <taxon>Babesiidae</taxon>
        <taxon>Babesia</taxon>
    </lineage>
</organism>
<dbReference type="GO" id="GO:0005576">
    <property type="term" value="C:extracellular region"/>
    <property type="evidence" value="ECO:0007669"/>
    <property type="project" value="UniProtKB-SubCell"/>
</dbReference>
<evidence type="ECO:0000256" key="3">
    <source>
        <dbReference type="ARBA" id="ARBA00022852"/>
    </source>
</evidence>
<feature type="compositionally biased region" description="Basic and acidic residues" evidence="5">
    <location>
        <begin position="43"/>
        <end position="55"/>
    </location>
</feature>
<feature type="domain" description="MACPF" evidence="6">
    <location>
        <begin position="245"/>
        <end position="592"/>
    </location>
</feature>
<protein>
    <submittedName>
        <fullName evidence="7">MAC/Perforin domain containing protein</fullName>
    </submittedName>
</protein>
<sequence length="593" mass="65487">MGGVFRRFSNASAKEASRGSSKIKTTTVQQTSWFGLSSWGSADTKKNESKTSRDGQEDDIVQYTVGPEPDTETMSPDAFEEWVLKVAYNPVPIDVEFVSLYEMMPSEEAKRLYKDALKYYAKLKGVVYSDQNLMTNAFRSSILHLLKESSIVAVNGPGKVNKDICQGNAKIIFGFGVNLNDKRQILEVKPCYPGLNACILDLNKDVSSSFVLALCGEMNSYDVIQKMTKGSSEKNAYGKIPAMGKHPLQLTDTITNASSEYLGCGYDILYGNPLTDDGSLVDPGYRNPIISFKLVQHKGKAHKDLKYAGIVGAWIRPMVSCRRSSENTIVKSMKEYQKALAVDSEVGIGTIDDSVKFALSAGYANSSDLHLSKTRRLHIQRNYCFLLEAALPVNGKYTFKKSFNIAKSKLTADFRKAVSSCDTIRYAMNPDHPDCVKHVTPWMKLFELFGTHFTYNIKIGGRLTEVTQVNNDKNAKGSKTDTKASANARVKKGIAEASTGVQNSNESSNSNVTNISFSYVNVLGGQPIGNAEDEDQYLAWIKSIPDNPMPIRSQLAPLSKLLTSKGLREAYDDAIEFYIELNGLKKTSQQPDT</sequence>
<dbReference type="GeneID" id="94193473"/>
<keyword evidence="3" id="KW-0204">Cytolysis</keyword>
<dbReference type="InterPro" id="IPR020864">
    <property type="entry name" value="MACPF"/>
</dbReference>
<feature type="region of interest" description="Disordered" evidence="5">
    <location>
        <begin position="1"/>
        <end position="73"/>
    </location>
</feature>
<evidence type="ECO:0000256" key="1">
    <source>
        <dbReference type="ARBA" id="ARBA00004613"/>
    </source>
</evidence>
<dbReference type="Proteomes" id="UP001497744">
    <property type="component" value="Unassembled WGS sequence"/>
</dbReference>
<name>A0AAV4LPX3_BABCB</name>
<dbReference type="AlphaFoldDB" id="A0AAV4LPX3"/>
<accession>A0AAV4LPX3</accession>
<keyword evidence="4" id="KW-1015">Disulfide bond</keyword>
<evidence type="ECO:0000313" key="8">
    <source>
        <dbReference type="Proteomes" id="UP001497744"/>
    </source>
</evidence>
<dbReference type="Pfam" id="PF01823">
    <property type="entry name" value="MACPF"/>
    <property type="match status" value="2"/>
</dbReference>
<dbReference type="PANTHER" id="PTHR45742:SF8">
    <property type="entry name" value="FLOCCULATION PROTEIN FLO11"/>
    <property type="match status" value="1"/>
</dbReference>
<reference evidence="7 8" key="1">
    <citation type="submission" date="2021-06" db="EMBL/GenBank/DDBJ databases">
        <title>Genome sequence of Babesia caballi.</title>
        <authorList>
            <person name="Yamagishi J."/>
            <person name="Kidaka T."/>
            <person name="Ochi A."/>
        </authorList>
    </citation>
    <scope>NUCLEOTIDE SEQUENCE [LARGE SCALE GENOMIC DNA]</scope>
    <source>
        <strain evidence="7">USDA-D6B2</strain>
    </source>
</reference>
<evidence type="ECO:0000259" key="6">
    <source>
        <dbReference type="PROSITE" id="PS51412"/>
    </source>
</evidence>
<evidence type="ECO:0000256" key="5">
    <source>
        <dbReference type="SAM" id="MobiDB-lite"/>
    </source>
</evidence>
<proteinExistence type="predicted"/>
<comment type="subcellular location">
    <subcellularLocation>
        <location evidence="1">Secreted</location>
    </subcellularLocation>
</comment>
<dbReference type="PANTHER" id="PTHR45742">
    <property type="entry name" value="COMPLEMENT COMPONENT C6"/>
    <property type="match status" value="1"/>
</dbReference>
<dbReference type="RefSeq" id="XP_067714061.1">
    <property type="nucleotide sequence ID" value="XM_067857960.1"/>
</dbReference>
<keyword evidence="2" id="KW-0964">Secreted</keyword>
<comment type="caution">
    <text evidence="7">The sequence shown here is derived from an EMBL/GenBank/DDBJ whole genome shotgun (WGS) entry which is preliminary data.</text>
</comment>
<evidence type="ECO:0000313" key="7">
    <source>
        <dbReference type="EMBL" id="GIX61990.1"/>
    </source>
</evidence>
<dbReference type="EMBL" id="BPLF01000001">
    <property type="protein sequence ID" value="GIX61990.1"/>
    <property type="molecule type" value="Genomic_DNA"/>
</dbReference>
<keyword evidence="8" id="KW-1185">Reference proteome</keyword>
<dbReference type="PROSITE" id="PS51412">
    <property type="entry name" value="MACPF_2"/>
    <property type="match status" value="2"/>
</dbReference>
<feature type="domain" description="MACPF" evidence="6">
    <location>
        <begin position="1"/>
        <end position="134"/>
    </location>
</feature>
<evidence type="ECO:0000256" key="2">
    <source>
        <dbReference type="ARBA" id="ARBA00022525"/>
    </source>
</evidence>
<feature type="compositionally biased region" description="Polar residues" evidence="5">
    <location>
        <begin position="18"/>
        <end position="41"/>
    </location>
</feature>
<dbReference type="GO" id="GO:0031640">
    <property type="term" value="P:killing of cells of another organism"/>
    <property type="evidence" value="ECO:0007669"/>
    <property type="project" value="UniProtKB-KW"/>
</dbReference>
<evidence type="ECO:0000256" key="4">
    <source>
        <dbReference type="ARBA" id="ARBA00023157"/>
    </source>
</evidence>
<gene>
    <name evidence="7" type="ORF">BcabD6B2_14250</name>
</gene>
<dbReference type="SMART" id="SM00457">
    <property type="entry name" value="MACPF"/>
    <property type="match status" value="1"/>
</dbReference>